<gene>
    <name evidence="1" type="ORF">S03H2_64370</name>
</gene>
<dbReference type="EMBL" id="BARU01041805">
    <property type="protein sequence ID" value="GAH78149.1"/>
    <property type="molecule type" value="Genomic_DNA"/>
</dbReference>
<reference evidence="1" key="1">
    <citation type="journal article" date="2014" name="Front. Microbiol.">
        <title>High frequency of phylogenetically diverse reductive dehalogenase-homologous genes in deep subseafloor sedimentary metagenomes.</title>
        <authorList>
            <person name="Kawai M."/>
            <person name="Futagami T."/>
            <person name="Toyoda A."/>
            <person name="Takaki Y."/>
            <person name="Nishi S."/>
            <person name="Hori S."/>
            <person name="Arai W."/>
            <person name="Tsubouchi T."/>
            <person name="Morono Y."/>
            <person name="Uchiyama I."/>
            <person name="Ito T."/>
            <person name="Fujiyama A."/>
            <person name="Inagaki F."/>
            <person name="Takami H."/>
        </authorList>
    </citation>
    <scope>NUCLEOTIDE SEQUENCE</scope>
    <source>
        <strain evidence="1">Expedition CK06-06</strain>
    </source>
</reference>
<dbReference type="AlphaFoldDB" id="X1JIM6"/>
<sequence length="145" mass="16623">MISGNILILNKNPEERALLDKLCGKIGTVHSSSNLERAISFLESIDFNVLVVDCSLASYASLKGLLEKPVSIIITGSEEKRIKEIINEWPLNRYLDYHIILLDERDEKAFLRVLKKAAEHTLLKMEVENLIHYIERTKVEIKDAY</sequence>
<feature type="non-terminal residue" evidence="1">
    <location>
        <position position="145"/>
    </location>
</feature>
<evidence type="ECO:0008006" key="2">
    <source>
        <dbReference type="Google" id="ProtNLM"/>
    </source>
</evidence>
<proteinExistence type="predicted"/>
<name>X1JIM6_9ZZZZ</name>
<protein>
    <recommendedName>
        <fullName evidence="2">Response regulatory domain-containing protein</fullName>
    </recommendedName>
</protein>
<comment type="caution">
    <text evidence="1">The sequence shown here is derived from an EMBL/GenBank/DDBJ whole genome shotgun (WGS) entry which is preliminary data.</text>
</comment>
<organism evidence="1">
    <name type="scientific">marine sediment metagenome</name>
    <dbReference type="NCBI Taxonomy" id="412755"/>
    <lineage>
        <taxon>unclassified sequences</taxon>
        <taxon>metagenomes</taxon>
        <taxon>ecological metagenomes</taxon>
    </lineage>
</organism>
<evidence type="ECO:0000313" key="1">
    <source>
        <dbReference type="EMBL" id="GAH78149.1"/>
    </source>
</evidence>
<accession>X1JIM6</accession>